<proteinExistence type="predicted"/>
<dbReference type="EMBL" id="JAVDSB010000003">
    <property type="protein sequence ID" value="MDR6551402.1"/>
    <property type="molecule type" value="Genomic_DNA"/>
</dbReference>
<comment type="caution">
    <text evidence="1">The sequence shown here is derived from an EMBL/GenBank/DDBJ whole genome shotgun (WGS) entry which is preliminary data.</text>
</comment>
<evidence type="ECO:0000313" key="2">
    <source>
        <dbReference type="Proteomes" id="UP001267290"/>
    </source>
</evidence>
<sequence>MCMRSRGLRGFLFLWIQLLVLSERQEVAQDSAEGHKIDMFSKEAEKYMIRVLVKNKEKITATLYNLIKFASV</sequence>
<gene>
    <name evidence="1" type="ORF">J2736_002589</name>
</gene>
<accession>A0ABU1NWN3</accession>
<name>A0ABU1NWN3_9BACL</name>
<reference evidence="1 2" key="1">
    <citation type="submission" date="2023-07" db="EMBL/GenBank/DDBJ databases">
        <title>Sorghum-associated microbial communities from plants grown in Nebraska, USA.</title>
        <authorList>
            <person name="Schachtman D."/>
        </authorList>
    </citation>
    <scope>NUCLEOTIDE SEQUENCE [LARGE SCALE GENOMIC DNA]</scope>
    <source>
        <strain evidence="1 2">CC258</strain>
    </source>
</reference>
<protein>
    <submittedName>
        <fullName evidence="1">Uncharacterized protein</fullName>
    </submittedName>
</protein>
<dbReference type="Proteomes" id="UP001267290">
    <property type="component" value="Unassembled WGS sequence"/>
</dbReference>
<keyword evidence="2" id="KW-1185">Reference proteome</keyword>
<organism evidence="1 2">
    <name type="scientific">Paenibacillus qinlingensis</name>
    <dbReference type="NCBI Taxonomy" id="1837343"/>
    <lineage>
        <taxon>Bacteria</taxon>
        <taxon>Bacillati</taxon>
        <taxon>Bacillota</taxon>
        <taxon>Bacilli</taxon>
        <taxon>Bacillales</taxon>
        <taxon>Paenibacillaceae</taxon>
        <taxon>Paenibacillus</taxon>
    </lineage>
</organism>
<evidence type="ECO:0000313" key="1">
    <source>
        <dbReference type="EMBL" id="MDR6551402.1"/>
    </source>
</evidence>